<dbReference type="InterPro" id="IPR005693">
    <property type="entry name" value="Mce"/>
</dbReference>
<evidence type="ECO:0000313" key="3">
    <source>
        <dbReference type="EMBL" id="GAA1668136.1"/>
    </source>
</evidence>
<dbReference type="InterPro" id="IPR052336">
    <property type="entry name" value="MlaD_Phospholipid_Transporter"/>
</dbReference>
<dbReference type="RefSeq" id="WP_163567651.1">
    <property type="nucleotide sequence ID" value="NZ_BAAANY010000007.1"/>
</dbReference>
<dbReference type="Proteomes" id="UP001500618">
    <property type="component" value="Unassembled WGS sequence"/>
</dbReference>
<dbReference type="EMBL" id="BAAANY010000007">
    <property type="protein sequence ID" value="GAA1668136.1"/>
    <property type="molecule type" value="Genomic_DNA"/>
</dbReference>
<dbReference type="PANTHER" id="PTHR33371:SF17">
    <property type="entry name" value="MCE-FAMILY PROTEIN MCE1B"/>
    <property type="match status" value="1"/>
</dbReference>
<comment type="caution">
    <text evidence="3">The sequence shown here is derived from an EMBL/GenBank/DDBJ whole genome shotgun (WGS) entry which is preliminary data.</text>
</comment>
<organism evidence="3 4">
    <name type="scientific">Fodinicola feengrottensis</name>
    <dbReference type="NCBI Taxonomy" id="435914"/>
    <lineage>
        <taxon>Bacteria</taxon>
        <taxon>Bacillati</taxon>
        <taxon>Actinomycetota</taxon>
        <taxon>Actinomycetes</taxon>
        <taxon>Mycobacteriales</taxon>
        <taxon>Fodinicola</taxon>
    </lineage>
</organism>
<gene>
    <name evidence="3" type="ORF">GCM10009765_16800</name>
</gene>
<dbReference type="Pfam" id="PF02470">
    <property type="entry name" value="MlaD"/>
    <property type="match status" value="1"/>
</dbReference>
<dbReference type="InterPro" id="IPR003399">
    <property type="entry name" value="Mce/MlaD"/>
</dbReference>
<dbReference type="Pfam" id="PF11887">
    <property type="entry name" value="Mce4_CUP1"/>
    <property type="match status" value="1"/>
</dbReference>
<evidence type="ECO:0000313" key="4">
    <source>
        <dbReference type="Proteomes" id="UP001500618"/>
    </source>
</evidence>
<dbReference type="NCBIfam" id="TIGR00996">
    <property type="entry name" value="Mtu_fam_mce"/>
    <property type="match status" value="1"/>
</dbReference>
<sequence length="346" mass="35889">MKSALSVSSQLTKLIIFISVTAVLTAALAVTIASTSFGGKITYRAQFTDVTGLNVSDDVRVAGVRVGSVSSIKVIGAKLAEISFSVDNTVKLSVGTNARIRYRNLVGTRYLALTDGPGPVGDLQPDALIPVARTESALDLTVLFNGFKPLFTALNPKDVNNLAFEIIQVLQGEGGTVDSLLASTSSLTNTLANRDALIGQVITNLNSVLATVVSRDSQLSNLIVQLQRFVSGLASDRTAIGDSLANIASLSSSTAGLLTDARPSIKSDIASLNTVAATLNGSSDVVNGVLQRLPTKLSKLTALGYGGGWFNFYLCSMGGYTTLPVVGKVQVGPIDRSGYPCSGGGQ</sequence>
<name>A0ABN2GAK2_9ACTN</name>
<evidence type="ECO:0000259" key="2">
    <source>
        <dbReference type="Pfam" id="PF11887"/>
    </source>
</evidence>
<feature type="domain" description="Mce/MlaD" evidence="1">
    <location>
        <begin position="40"/>
        <end position="116"/>
    </location>
</feature>
<accession>A0ABN2GAK2</accession>
<evidence type="ECO:0000259" key="1">
    <source>
        <dbReference type="Pfam" id="PF02470"/>
    </source>
</evidence>
<keyword evidence="4" id="KW-1185">Reference proteome</keyword>
<dbReference type="PANTHER" id="PTHR33371">
    <property type="entry name" value="INTERMEMBRANE PHOSPHOLIPID TRANSPORT SYSTEM BINDING PROTEIN MLAD-RELATED"/>
    <property type="match status" value="1"/>
</dbReference>
<dbReference type="InterPro" id="IPR024516">
    <property type="entry name" value="Mce_C"/>
</dbReference>
<reference evidence="3 4" key="1">
    <citation type="journal article" date="2019" name="Int. J. Syst. Evol. Microbiol.">
        <title>The Global Catalogue of Microorganisms (GCM) 10K type strain sequencing project: providing services to taxonomists for standard genome sequencing and annotation.</title>
        <authorList>
            <consortium name="The Broad Institute Genomics Platform"/>
            <consortium name="The Broad Institute Genome Sequencing Center for Infectious Disease"/>
            <person name="Wu L."/>
            <person name="Ma J."/>
        </authorList>
    </citation>
    <scope>NUCLEOTIDE SEQUENCE [LARGE SCALE GENOMIC DNA]</scope>
    <source>
        <strain evidence="3 4">JCM 14718</strain>
    </source>
</reference>
<feature type="domain" description="Mammalian cell entry C-terminal" evidence="2">
    <location>
        <begin position="123"/>
        <end position="316"/>
    </location>
</feature>
<protein>
    <submittedName>
        <fullName evidence="3">MCE family protein</fullName>
    </submittedName>
</protein>
<proteinExistence type="predicted"/>